<gene>
    <name evidence="9" type="ORF">CCS01_16115</name>
</gene>
<dbReference type="SMART" id="SM00857">
    <property type="entry name" value="Resolvase"/>
    <property type="match status" value="1"/>
</dbReference>
<evidence type="ECO:0000256" key="3">
    <source>
        <dbReference type="ARBA" id="ARBA00023100"/>
    </source>
</evidence>
<dbReference type="RefSeq" id="WP_104519856.1">
    <property type="nucleotide sequence ID" value="NZ_NHRY01000176.1"/>
</dbReference>
<proteinExistence type="inferred from homology"/>
<dbReference type="GO" id="GO:0003677">
    <property type="term" value="F:DNA binding"/>
    <property type="evidence" value="ECO:0007669"/>
    <property type="project" value="UniProtKB-KW"/>
</dbReference>
<keyword evidence="4" id="KW-0238">DNA-binding</keyword>
<dbReference type="Pfam" id="PF00239">
    <property type="entry name" value="Resolvase"/>
    <property type="match status" value="1"/>
</dbReference>
<evidence type="ECO:0000256" key="6">
    <source>
        <dbReference type="PIRSR" id="PIRSR606118-50"/>
    </source>
</evidence>
<comment type="caution">
    <text evidence="9">The sequence shown here is derived from an EMBL/GenBank/DDBJ whole genome shotgun (WGS) entry which is preliminary data.</text>
</comment>
<dbReference type="EMBL" id="NHRY01000176">
    <property type="protein sequence ID" value="PPQ32060.1"/>
    <property type="molecule type" value="Genomic_DNA"/>
</dbReference>
<dbReference type="AlphaFoldDB" id="A0A2S6NBR1"/>
<comment type="similarity">
    <text evidence="1">Belongs to the site-specific recombinase resolvase family.</text>
</comment>
<dbReference type="InterPro" id="IPR036162">
    <property type="entry name" value="Resolvase-like_N_sf"/>
</dbReference>
<dbReference type="GO" id="GO:0015074">
    <property type="term" value="P:DNA integration"/>
    <property type="evidence" value="ECO:0007669"/>
    <property type="project" value="UniProtKB-KW"/>
</dbReference>
<keyword evidence="5" id="KW-0233">DNA recombination</keyword>
<dbReference type="SUPFAM" id="SSF53041">
    <property type="entry name" value="Resolvase-like"/>
    <property type="match status" value="1"/>
</dbReference>
<keyword evidence="2" id="KW-0229">DNA integration</keyword>
<dbReference type="PROSITE" id="PS00397">
    <property type="entry name" value="RECOMBINASES_1"/>
    <property type="match status" value="1"/>
</dbReference>
<dbReference type="CDD" id="cd03768">
    <property type="entry name" value="SR_ResInv"/>
    <property type="match status" value="1"/>
</dbReference>
<evidence type="ECO:0000313" key="9">
    <source>
        <dbReference type="EMBL" id="PPQ32060.1"/>
    </source>
</evidence>
<dbReference type="OrthoDB" id="2290206at2"/>
<dbReference type="PANTHER" id="PTHR30461">
    <property type="entry name" value="DNA-INVERTASE FROM LAMBDOID PROPHAGE"/>
    <property type="match status" value="1"/>
</dbReference>
<dbReference type="Gene3D" id="3.40.50.1390">
    <property type="entry name" value="Resolvase, N-terminal catalytic domain"/>
    <property type="match status" value="1"/>
</dbReference>
<evidence type="ECO:0000256" key="7">
    <source>
        <dbReference type="PROSITE-ProRule" id="PRU10137"/>
    </source>
</evidence>
<keyword evidence="10" id="KW-1185">Reference proteome</keyword>
<organism evidence="9 10">
    <name type="scientific">Rhodopila globiformis</name>
    <name type="common">Rhodopseudomonas globiformis</name>
    <dbReference type="NCBI Taxonomy" id="1071"/>
    <lineage>
        <taxon>Bacteria</taxon>
        <taxon>Pseudomonadati</taxon>
        <taxon>Pseudomonadota</taxon>
        <taxon>Alphaproteobacteria</taxon>
        <taxon>Acetobacterales</taxon>
        <taxon>Acetobacteraceae</taxon>
        <taxon>Rhodopila</taxon>
    </lineage>
</organism>
<reference evidence="9 10" key="1">
    <citation type="journal article" date="2018" name="Arch. Microbiol.">
        <title>New insights into the metabolic potential of the phototrophic purple bacterium Rhodopila globiformis DSM 161(T) from its draft genome sequence and evidence for a vanadium-dependent nitrogenase.</title>
        <authorList>
            <person name="Imhoff J.F."/>
            <person name="Rahn T."/>
            <person name="Kunzel S."/>
            <person name="Neulinger S.C."/>
        </authorList>
    </citation>
    <scope>NUCLEOTIDE SEQUENCE [LARGE SCALE GENOMIC DNA]</scope>
    <source>
        <strain evidence="9 10">DSM 161</strain>
    </source>
</reference>
<feature type="domain" description="Resolvase/invertase-type recombinase catalytic" evidence="8">
    <location>
        <begin position="2"/>
        <end position="135"/>
    </location>
</feature>
<dbReference type="InterPro" id="IPR006118">
    <property type="entry name" value="Recombinase_CS"/>
</dbReference>
<dbReference type="PANTHER" id="PTHR30461:SF2">
    <property type="entry name" value="SERINE RECOMBINASE PINE-RELATED"/>
    <property type="match status" value="1"/>
</dbReference>
<protein>
    <recommendedName>
        <fullName evidence="8">Resolvase/invertase-type recombinase catalytic domain-containing protein</fullName>
    </recommendedName>
</protein>
<sequence>MALIGYARVSTDDQNLGPQLDALRAAGCGEIFEEYASGGNRSRPQLAAALARVRRGDMLVVARIDRLARSLSHLLAVVETLRARGAHFKSLADPIDTAGPSGVLVLQMLGAVAEFERSLIRERTVVGVKAARARGRVGGNPGLRDKDPVVLAKLAASRHATRLARLTAEMETWMPVVRRLRPQTAWPEVTVAVNVVLPVGSKTFTESRLVSTVRFLAAEGLVDAVVLGMAPRRKPRKGVAARQRACDAVAGLLAGRPRITLAEMGVELVRLGHRPPRGGTSWAPASLNALLDRVRLAGLVPPGSKWGDKKVWDSPAEPMVIAT</sequence>
<evidence type="ECO:0000313" key="10">
    <source>
        <dbReference type="Proteomes" id="UP000239724"/>
    </source>
</evidence>
<accession>A0A2S6NBR1</accession>
<keyword evidence="3" id="KW-0230">DNA invertase</keyword>
<dbReference type="InterPro" id="IPR050639">
    <property type="entry name" value="SSR_resolvase"/>
</dbReference>
<name>A0A2S6NBR1_RHOGL</name>
<feature type="active site" description="O-(5'-phospho-DNA)-serine intermediate" evidence="6 7">
    <location>
        <position position="10"/>
    </location>
</feature>
<evidence type="ECO:0000256" key="2">
    <source>
        <dbReference type="ARBA" id="ARBA00022908"/>
    </source>
</evidence>
<dbReference type="PROSITE" id="PS51736">
    <property type="entry name" value="RECOMBINASES_3"/>
    <property type="match status" value="1"/>
</dbReference>
<evidence type="ECO:0000256" key="4">
    <source>
        <dbReference type="ARBA" id="ARBA00023125"/>
    </source>
</evidence>
<evidence type="ECO:0000259" key="8">
    <source>
        <dbReference type="PROSITE" id="PS51736"/>
    </source>
</evidence>
<dbReference type="FunFam" id="3.40.50.1390:FF:000001">
    <property type="entry name" value="DNA recombinase"/>
    <property type="match status" value="1"/>
</dbReference>
<dbReference type="Proteomes" id="UP000239724">
    <property type="component" value="Unassembled WGS sequence"/>
</dbReference>
<evidence type="ECO:0000256" key="5">
    <source>
        <dbReference type="ARBA" id="ARBA00023172"/>
    </source>
</evidence>
<dbReference type="PROSITE" id="PS00398">
    <property type="entry name" value="RECOMBINASES_2"/>
    <property type="match status" value="1"/>
</dbReference>
<evidence type="ECO:0000256" key="1">
    <source>
        <dbReference type="ARBA" id="ARBA00009913"/>
    </source>
</evidence>
<dbReference type="InterPro" id="IPR006119">
    <property type="entry name" value="Resolv_N"/>
</dbReference>
<dbReference type="GO" id="GO:0000150">
    <property type="term" value="F:DNA strand exchange activity"/>
    <property type="evidence" value="ECO:0007669"/>
    <property type="project" value="UniProtKB-KW"/>
</dbReference>